<dbReference type="InterPro" id="IPR000600">
    <property type="entry name" value="ROK"/>
</dbReference>
<comment type="similarity">
    <text evidence="1">Belongs to the ROK (NagC/XylR) family.</text>
</comment>
<dbReference type="PANTHER" id="PTHR18964:SF169">
    <property type="entry name" value="N-ACETYLMANNOSAMINE KINASE"/>
    <property type="match status" value="1"/>
</dbReference>
<organism evidence="2 3">
    <name type="scientific">Nocardia nova</name>
    <dbReference type="NCBI Taxonomy" id="37330"/>
    <lineage>
        <taxon>Bacteria</taxon>
        <taxon>Bacillati</taxon>
        <taxon>Actinomycetota</taxon>
        <taxon>Actinomycetes</taxon>
        <taxon>Mycobacteriales</taxon>
        <taxon>Nocardiaceae</taxon>
        <taxon>Nocardia</taxon>
    </lineage>
</organism>
<dbReference type="PANTHER" id="PTHR18964">
    <property type="entry name" value="ROK (REPRESSOR, ORF, KINASE) FAMILY"/>
    <property type="match status" value="1"/>
</dbReference>
<evidence type="ECO:0000313" key="2">
    <source>
        <dbReference type="EMBL" id="PPJ24532.1"/>
    </source>
</evidence>
<dbReference type="Gene3D" id="3.30.420.40">
    <property type="match status" value="2"/>
</dbReference>
<evidence type="ECO:0000313" key="3">
    <source>
        <dbReference type="Proteomes" id="UP000238356"/>
    </source>
</evidence>
<comment type="caution">
    <text evidence="2">The sequence shown here is derived from an EMBL/GenBank/DDBJ whole genome shotgun (WGS) entry which is preliminary data.</text>
</comment>
<dbReference type="RefSeq" id="WP_064909213.1">
    <property type="nucleotide sequence ID" value="NZ_JAUJFK010000012.1"/>
</dbReference>
<evidence type="ECO:0000256" key="1">
    <source>
        <dbReference type="ARBA" id="ARBA00006479"/>
    </source>
</evidence>
<dbReference type="PROSITE" id="PS01125">
    <property type="entry name" value="ROK"/>
    <property type="match status" value="1"/>
</dbReference>
<name>A0A2S6A0G4_9NOCA</name>
<dbReference type="InterPro" id="IPR049874">
    <property type="entry name" value="ROK_cs"/>
</dbReference>
<keyword evidence="3" id="KW-1185">Reference proteome</keyword>
<accession>A0A2S6A0G4</accession>
<dbReference type="InterPro" id="IPR043129">
    <property type="entry name" value="ATPase_NBD"/>
</dbReference>
<sequence>MGVLAVDIGATKFAAAVATAPIESVSYDESTARSRSLSLLRHMRRVDVPSRGAWEACRELLRQVVAAASADDTCGTGEFEVASIGIAAAGPVDVGAGSTAPLNIPEWRDGFPIVAAVRELFPEADIRFAIDGAALALAEYRVGGLRGVRSGLAMTVSSGIGGGIVSDGRVLVGRTGNAGHVGHIVVPGWDVPCACGGVGCVEAVASGMSSVRWARAQGWTGTTGMELARAAGAGDAVAAAALSRAGTALGQAISSAAAMLDIDRVVIGGGFAESGAPLWDPLRAAVVKHAGLGFIRELRVVKSPITDGATLVGAAALATD</sequence>
<proteinExistence type="inferred from homology"/>
<dbReference type="SUPFAM" id="SSF53067">
    <property type="entry name" value="Actin-like ATPase domain"/>
    <property type="match status" value="1"/>
</dbReference>
<dbReference type="Proteomes" id="UP000238356">
    <property type="component" value="Unassembled WGS sequence"/>
</dbReference>
<dbReference type="Pfam" id="PF00480">
    <property type="entry name" value="ROK"/>
    <property type="match status" value="1"/>
</dbReference>
<protein>
    <submittedName>
        <fullName evidence="2">ROK family protein</fullName>
    </submittedName>
</protein>
<dbReference type="CDD" id="cd23763">
    <property type="entry name" value="ASKHA_ATPase_ROK"/>
    <property type="match status" value="1"/>
</dbReference>
<gene>
    <name evidence="2" type="ORF">C5F51_25600</name>
</gene>
<dbReference type="AlphaFoldDB" id="A0A2S6A0G4"/>
<dbReference type="EMBL" id="PSZD01000019">
    <property type="protein sequence ID" value="PPJ24532.1"/>
    <property type="molecule type" value="Genomic_DNA"/>
</dbReference>
<reference evidence="2 3" key="1">
    <citation type="submission" date="2018-02" db="EMBL/GenBank/DDBJ databases">
        <title>8 Nocardia nova and 1 Nocardia cyriacigeorgica strain used for evolution to TMP-SMX.</title>
        <authorList>
            <person name="Mehta H."/>
            <person name="Weng J."/>
            <person name="Shamoo Y."/>
        </authorList>
    </citation>
    <scope>NUCLEOTIDE SEQUENCE [LARGE SCALE GENOMIC DNA]</scope>
    <source>
        <strain evidence="2 3">BAA2227</strain>
    </source>
</reference>